<dbReference type="SMART" id="SM00388">
    <property type="entry name" value="HisKA"/>
    <property type="match status" value="1"/>
</dbReference>
<evidence type="ECO:0000256" key="10">
    <source>
        <dbReference type="ARBA" id="ARBA00023136"/>
    </source>
</evidence>
<dbReference type="PRINTS" id="PR00344">
    <property type="entry name" value="BCTRLSENSOR"/>
</dbReference>
<dbReference type="Gene3D" id="1.10.287.130">
    <property type="match status" value="1"/>
</dbReference>
<dbReference type="FunFam" id="3.30.565.10:FF:000010">
    <property type="entry name" value="Sensor histidine kinase RcsC"/>
    <property type="match status" value="1"/>
</dbReference>
<dbReference type="SUPFAM" id="SSF47384">
    <property type="entry name" value="Homodimeric domain of signal transducing histidine kinase"/>
    <property type="match status" value="1"/>
</dbReference>
<keyword evidence="7 13" id="KW-0418">Kinase</keyword>
<evidence type="ECO:0000256" key="1">
    <source>
        <dbReference type="ARBA" id="ARBA00000085"/>
    </source>
</evidence>
<evidence type="ECO:0000256" key="5">
    <source>
        <dbReference type="ARBA" id="ARBA00022679"/>
    </source>
</evidence>
<dbReference type="Proteomes" id="UP000198977">
    <property type="component" value="Unassembled WGS sequence"/>
</dbReference>
<feature type="domain" description="CHASE" evidence="12">
    <location>
        <begin position="111"/>
        <end position="254"/>
    </location>
</feature>
<dbReference type="PROSITE" id="PS50109">
    <property type="entry name" value="HIS_KIN"/>
    <property type="match status" value="1"/>
</dbReference>
<dbReference type="STRING" id="74348.SAMN04488523_10257"/>
<dbReference type="CDD" id="cd16922">
    <property type="entry name" value="HATPase_EvgS-ArcB-TorS-like"/>
    <property type="match status" value="1"/>
</dbReference>
<proteinExistence type="predicted"/>
<evidence type="ECO:0000256" key="7">
    <source>
        <dbReference type="ARBA" id="ARBA00022777"/>
    </source>
</evidence>
<dbReference type="PANTHER" id="PTHR43047">
    <property type="entry name" value="TWO-COMPONENT HISTIDINE PROTEIN KINASE"/>
    <property type="match status" value="1"/>
</dbReference>
<keyword evidence="8" id="KW-1133">Transmembrane helix</keyword>
<gene>
    <name evidence="13" type="ORF">SAMN04488523_10257</name>
</gene>
<dbReference type="EMBL" id="FOMW01000002">
    <property type="protein sequence ID" value="SFD68201.1"/>
    <property type="molecule type" value="Genomic_DNA"/>
</dbReference>
<comment type="subcellular location">
    <subcellularLocation>
        <location evidence="2">Membrane</location>
    </subcellularLocation>
</comment>
<evidence type="ECO:0000256" key="8">
    <source>
        <dbReference type="ARBA" id="ARBA00022989"/>
    </source>
</evidence>
<feature type="domain" description="Histidine kinase" evidence="11">
    <location>
        <begin position="436"/>
        <end position="677"/>
    </location>
</feature>
<dbReference type="InterPro" id="IPR006189">
    <property type="entry name" value="CHASE_dom"/>
</dbReference>
<dbReference type="InterPro" id="IPR003594">
    <property type="entry name" value="HATPase_dom"/>
</dbReference>
<evidence type="ECO:0000259" key="12">
    <source>
        <dbReference type="PROSITE" id="PS50839"/>
    </source>
</evidence>
<dbReference type="Pfam" id="PF00512">
    <property type="entry name" value="HisKA"/>
    <property type="match status" value="1"/>
</dbReference>
<comment type="catalytic activity">
    <reaction evidence="1">
        <text>ATP + protein L-histidine = ADP + protein N-phospho-L-histidine.</text>
        <dbReference type="EC" id="2.7.13.3"/>
    </reaction>
</comment>
<evidence type="ECO:0000256" key="2">
    <source>
        <dbReference type="ARBA" id="ARBA00004370"/>
    </source>
</evidence>
<dbReference type="GO" id="GO:0000155">
    <property type="term" value="F:phosphorelay sensor kinase activity"/>
    <property type="evidence" value="ECO:0007669"/>
    <property type="project" value="InterPro"/>
</dbReference>
<dbReference type="EC" id="2.7.13.3" evidence="3"/>
<dbReference type="SMART" id="SM00387">
    <property type="entry name" value="HATPase_c"/>
    <property type="match status" value="1"/>
</dbReference>
<dbReference type="Pfam" id="PF02518">
    <property type="entry name" value="HATPase_c"/>
    <property type="match status" value="1"/>
</dbReference>
<keyword evidence="10" id="KW-0472">Membrane</keyword>
<dbReference type="Pfam" id="PF12860">
    <property type="entry name" value="PAS_7"/>
    <property type="match status" value="1"/>
</dbReference>
<evidence type="ECO:0000313" key="14">
    <source>
        <dbReference type="Proteomes" id="UP000198977"/>
    </source>
</evidence>
<evidence type="ECO:0000256" key="4">
    <source>
        <dbReference type="ARBA" id="ARBA00022553"/>
    </source>
</evidence>
<dbReference type="GO" id="GO:0005886">
    <property type="term" value="C:plasma membrane"/>
    <property type="evidence" value="ECO:0007669"/>
    <property type="project" value="TreeGrafter"/>
</dbReference>
<evidence type="ECO:0000256" key="6">
    <source>
        <dbReference type="ARBA" id="ARBA00022692"/>
    </source>
</evidence>
<dbReference type="Pfam" id="PF03924">
    <property type="entry name" value="CHASE"/>
    <property type="match status" value="1"/>
</dbReference>
<dbReference type="SMART" id="SM01079">
    <property type="entry name" value="CHASE"/>
    <property type="match status" value="1"/>
</dbReference>
<keyword evidence="6" id="KW-0812">Transmembrane</keyword>
<dbReference type="InterPro" id="IPR042240">
    <property type="entry name" value="CHASE_sf"/>
</dbReference>
<dbReference type="GO" id="GO:0009927">
    <property type="term" value="F:histidine phosphotransfer kinase activity"/>
    <property type="evidence" value="ECO:0007669"/>
    <property type="project" value="TreeGrafter"/>
</dbReference>
<dbReference type="Gene3D" id="3.30.450.20">
    <property type="entry name" value="PAS domain"/>
    <property type="match status" value="1"/>
</dbReference>
<evidence type="ECO:0000259" key="11">
    <source>
        <dbReference type="PROSITE" id="PS50109"/>
    </source>
</evidence>
<protein>
    <recommendedName>
        <fullName evidence="3">histidine kinase</fullName>
        <ecNumber evidence="3">2.7.13.3</ecNumber>
    </recommendedName>
</protein>
<dbReference type="SUPFAM" id="SSF55874">
    <property type="entry name" value="ATPase domain of HSP90 chaperone/DNA topoisomerase II/histidine kinase"/>
    <property type="match status" value="1"/>
</dbReference>
<evidence type="ECO:0000256" key="9">
    <source>
        <dbReference type="ARBA" id="ARBA00023012"/>
    </source>
</evidence>
<dbReference type="InterPro" id="IPR036097">
    <property type="entry name" value="HisK_dim/P_sf"/>
</dbReference>
<accession>A0A1I1UBF9</accession>
<evidence type="ECO:0000313" key="13">
    <source>
        <dbReference type="EMBL" id="SFD68201.1"/>
    </source>
</evidence>
<dbReference type="AlphaFoldDB" id="A0A1I1UBF9"/>
<dbReference type="Gene3D" id="3.30.450.350">
    <property type="entry name" value="CHASE domain"/>
    <property type="match status" value="1"/>
</dbReference>
<organism evidence="13 14">
    <name type="scientific">Sulfitobacter brevis</name>
    <dbReference type="NCBI Taxonomy" id="74348"/>
    <lineage>
        <taxon>Bacteria</taxon>
        <taxon>Pseudomonadati</taxon>
        <taxon>Pseudomonadota</taxon>
        <taxon>Alphaproteobacteria</taxon>
        <taxon>Rhodobacterales</taxon>
        <taxon>Roseobacteraceae</taxon>
        <taxon>Sulfitobacter</taxon>
    </lineage>
</organism>
<keyword evidence="9" id="KW-0902">Two-component regulatory system</keyword>
<dbReference type="InterPro" id="IPR003661">
    <property type="entry name" value="HisK_dim/P_dom"/>
</dbReference>
<name>A0A1I1UBF9_9RHOB</name>
<keyword evidence="5" id="KW-0808">Transferase</keyword>
<evidence type="ECO:0000256" key="3">
    <source>
        <dbReference type="ARBA" id="ARBA00012438"/>
    </source>
</evidence>
<dbReference type="InterPro" id="IPR035965">
    <property type="entry name" value="PAS-like_dom_sf"/>
</dbReference>
<dbReference type="InterPro" id="IPR036890">
    <property type="entry name" value="HATPase_C_sf"/>
</dbReference>
<dbReference type="SUPFAM" id="SSF55785">
    <property type="entry name" value="PYP-like sensor domain (PAS domain)"/>
    <property type="match status" value="1"/>
</dbReference>
<sequence length="692" mass="75762">MQGASRNAALTDSAKRWLVISLIGGILLGFGHKIERLGYQSYLKDQELAATIQMINLRERIEGEVMSRVLSISELAAVISAHPTITQDEYARRTASLIANNPDIISVVAAPDLVVTLVSPIAGNEKVIGLNYRENADQWPQVQAAMRNSDGLMTGPVDLVQGGRGLILRKPVMLDSADATGAPQIWGILSMVINFDAFLKNLKISQVDERYDILIREVSEGAATGQIMLGDVSLLEDMPIMIDFRFPFGHWQLAAVTEGGWPTQRPNFEGRWIFRISMIAILMVGTRLIMQLAQKHKIAESRLSNGIEALDHAFVMFGSNGKIVLHNSKYAQMHNMTKETLTNTTYRDLVTDSVHKGLVPEAIGNEQHWVDNWIDGRGFGHYVTEQHLSDGRIIRTSDKRMPDGSIVGLRIDVSDLKNAQLAAEAANRAKTDFMGVLSHELRTPLTVILGQVRLARNINRLPAPQSLEKAIKAHPETEAEMTPLVDGVWAQIGMMMNMAERSGNHLMTLINEVLDFAKIDSGNLTVDLQPVEVATLVATTVDQLRPLVENKGLSFNIDVQDAQIEADAKRIQQVLINLISNATKFTEEGEVGLRVEALPKVVTFTVYDTGIGIPESEVQQVFEPFHQVDSSASRRHNGTGLGLAISRDIAIAHGGNISLKSEIGKGSAFQLTLPRLDIADVPTGGRASLAAG</sequence>
<keyword evidence="14" id="KW-1185">Reference proteome</keyword>
<dbReference type="Gene3D" id="3.30.565.10">
    <property type="entry name" value="Histidine kinase-like ATPase, C-terminal domain"/>
    <property type="match status" value="1"/>
</dbReference>
<dbReference type="CDD" id="cd00082">
    <property type="entry name" value="HisKA"/>
    <property type="match status" value="1"/>
</dbReference>
<dbReference type="PANTHER" id="PTHR43047:SF63">
    <property type="entry name" value="HISTIDINE KINASE"/>
    <property type="match status" value="1"/>
</dbReference>
<dbReference type="InterPro" id="IPR005467">
    <property type="entry name" value="His_kinase_dom"/>
</dbReference>
<reference evidence="13 14" key="1">
    <citation type="submission" date="2016-10" db="EMBL/GenBank/DDBJ databases">
        <authorList>
            <person name="de Groot N.N."/>
        </authorList>
    </citation>
    <scope>NUCLEOTIDE SEQUENCE [LARGE SCALE GENOMIC DNA]</scope>
    <source>
        <strain evidence="13 14">DSM 11443</strain>
    </source>
</reference>
<dbReference type="InterPro" id="IPR004358">
    <property type="entry name" value="Sig_transdc_His_kin-like_C"/>
</dbReference>
<keyword evidence="4" id="KW-0597">Phosphoprotein</keyword>
<dbReference type="PROSITE" id="PS50839">
    <property type="entry name" value="CHASE"/>
    <property type="match status" value="1"/>
</dbReference>